<reference evidence="6 7" key="1">
    <citation type="submission" date="2019-03" db="EMBL/GenBank/DDBJ databases">
        <title>Genomic Encyclopedia of Type Strains, Phase IV (KMG-IV): sequencing the most valuable type-strain genomes for metagenomic binning, comparative biology and taxonomic classification.</title>
        <authorList>
            <person name="Goeker M."/>
        </authorList>
    </citation>
    <scope>NUCLEOTIDE SEQUENCE [LARGE SCALE GENOMIC DNA]</scope>
    <source>
        <strain evidence="6 7">DSM 6770</strain>
    </source>
</reference>
<comment type="subcellular location">
    <subcellularLocation>
        <location evidence="1 3">Periplasm</location>
    </subcellularLocation>
</comment>
<keyword evidence="3" id="KW-0732">Signal</keyword>
<dbReference type="PIRSF" id="PIRSF002816">
    <property type="entry name" value="AraF"/>
    <property type="match status" value="1"/>
</dbReference>
<dbReference type="InterPro" id="IPR050555">
    <property type="entry name" value="Bact_Solute-Bind_Prot2"/>
</dbReference>
<dbReference type="GO" id="GO:0042882">
    <property type="term" value="P:L-arabinose transmembrane transport"/>
    <property type="evidence" value="ECO:0007669"/>
    <property type="project" value="UniProtKB-UniRule"/>
</dbReference>
<dbReference type="Gene3D" id="3.40.50.2300">
    <property type="match status" value="2"/>
</dbReference>
<dbReference type="InterPro" id="IPR001761">
    <property type="entry name" value="Peripla_BP/Lac1_sug-bd_dom"/>
</dbReference>
<evidence type="ECO:0000256" key="1">
    <source>
        <dbReference type="ARBA" id="ARBA00004418"/>
    </source>
</evidence>
<organism evidence="6 7">
    <name type="scientific">Chromohalobacter marismortui</name>
    <dbReference type="NCBI Taxonomy" id="42055"/>
    <lineage>
        <taxon>Bacteria</taxon>
        <taxon>Pseudomonadati</taxon>
        <taxon>Pseudomonadota</taxon>
        <taxon>Gammaproteobacteria</taxon>
        <taxon>Oceanospirillales</taxon>
        <taxon>Halomonadaceae</taxon>
        <taxon>Chromohalobacter</taxon>
    </lineage>
</organism>
<dbReference type="SUPFAM" id="SSF53822">
    <property type="entry name" value="Periplasmic binding protein-like I"/>
    <property type="match status" value="1"/>
</dbReference>
<dbReference type="EMBL" id="SOBR01000002">
    <property type="protein sequence ID" value="TDU23600.1"/>
    <property type="molecule type" value="Genomic_DNA"/>
</dbReference>
<keyword evidence="3" id="KW-0762">Sugar transport</keyword>
<dbReference type="RefSeq" id="WP_133694753.1">
    <property type="nucleotide sequence ID" value="NZ_SOBR01000002.1"/>
</dbReference>
<feature type="signal peptide" evidence="3">
    <location>
        <begin position="1"/>
        <end position="29"/>
    </location>
</feature>
<dbReference type="InterPro" id="IPR026266">
    <property type="entry name" value="AraF"/>
</dbReference>
<dbReference type="InterPro" id="IPR028082">
    <property type="entry name" value="Peripla_BP_I"/>
</dbReference>
<comment type="caution">
    <text evidence="6">The sequence shown here is derived from an EMBL/GenBank/DDBJ whole genome shotgun (WGS) entry which is preliminary data.</text>
</comment>
<accession>A0A4R7NT43</accession>
<keyword evidence="3" id="KW-0574">Periplasm</keyword>
<feature type="site" description="The binding site for the sugar molecule has not yet been established, but C-87 may be involved" evidence="4">
    <location>
        <position position="96"/>
    </location>
</feature>
<evidence type="ECO:0000313" key="6">
    <source>
        <dbReference type="EMBL" id="TDU23600.1"/>
    </source>
</evidence>
<evidence type="ECO:0000256" key="4">
    <source>
        <dbReference type="PIRSR" id="PIRSR002816-1"/>
    </source>
</evidence>
<name>A0A4R7NT43_9GAMM</name>
<dbReference type="GO" id="GO:0030246">
    <property type="term" value="F:carbohydrate binding"/>
    <property type="evidence" value="ECO:0007669"/>
    <property type="project" value="TreeGrafter"/>
</dbReference>
<dbReference type="CDD" id="cd01540">
    <property type="entry name" value="PBP1_arabinose_binding"/>
    <property type="match status" value="1"/>
</dbReference>
<evidence type="ECO:0000259" key="5">
    <source>
        <dbReference type="Pfam" id="PF00532"/>
    </source>
</evidence>
<comment type="similarity">
    <text evidence="2 3">Belongs to the bacterial solute-binding protein 2 family.</text>
</comment>
<evidence type="ECO:0000256" key="2">
    <source>
        <dbReference type="ARBA" id="ARBA00007639"/>
    </source>
</evidence>
<dbReference type="OrthoDB" id="7833812at2"/>
<dbReference type="Pfam" id="PF00532">
    <property type="entry name" value="Peripla_BP_1"/>
    <property type="match status" value="1"/>
</dbReference>
<dbReference type="PANTHER" id="PTHR30036:SF6">
    <property type="entry name" value="L-ARABINOSE-BINDING PERIPLASMIC PROTEIN"/>
    <property type="match status" value="1"/>
</dbReference>
<feature type="chain" id="PRO_5021060463" description="L-arabinose-binding periplasmic protein" evidence="3">
    <location>
        <begin position="30"/>
        <end position="335"/>
    </location>
</feature>
<dbReference type="AlphaFoldDB" id="A0A4R7NT43"/>
<evidence type="ECO:0000313" key="7">
    <source>
        <dbReference type="Proteomes" id="UP000295380"/>
    </source>
</evidence>
<protein>
    <recommendedName>
        <fullName evidence="3">L-arabinose-binding periplasmic protein</fullName>
        <shortName evidence="3">ABP</shortName>
    </recommendedName>
</protein>
<keyword evidence="3" id="KW-0813">Transport</keyword>
<sequence length="335" mass="36129">MSFKIPMTRTLLGMAVGLALSVGPLTAQAQSDDDVTMGFIVKKPEQAWFINEQDAATKLGEEKGFEVVRLSGEDGQQVLSAIDNLHSQGAQGFVICPPDVRLGPAIMHRAKQYGMKVVTVDDRFVGTDGEPMENVPHLGMSGYKIGQQVGNAIAAEMERRGWDPENVAALRITNYELPTAKARTDGATDALLESGFKKDNIFDAPQQNTDTSSAFAAASPVFAKRGDFEHWVIYALNEESVLGGVRASEQYGLSADQVIGVGINGSGAAFAEFSREKPTGFHGTVAVSSTMHGRQSAANLYKWITEGEKPPANTETTGTLMTRDNWKDVREELGL</sequence>
<feature type="domain" description="Periplasmic binding protein/LacI sugar binding" evidence="5">
    <location>
        <begin position="36"/>
        <end position="317"/>
    </location>
</feature>
<dbReference type="Proteomes" id="UP000295380">
    <property type="component" value="Unassembled WGS sequence"/>
</dbReference>
<dbReference type="PANTHER" id="PTHR30036">
    <property type="entry name" value="D-XYLOSE-BINDING PERIPLASMIC PROTEIN"/>
    <property type="match status" value="1"/>
</dbReference>
<evidence type="ECO:0000256" key="3">
    <source>
        <dbReference type="PIRNR" id="PIRNR002816"/>
    </source>
</evidence>
<gene>
    <name evidence="6" type="ORF">C8E00_10288</name>
</gene>
<keyword evidence="7" id="KW-1185">Reference proteome</keyword>
<proteinExistence type="inferred from homology"/>
<dbReference type="GO" id="GO:0030288">
    <property type="term" value="C:outer membrane-bounded periplasmic space"/>
    <property type="evidence" value="ECO:0007669"/>
    <property type="project" value="TreeGrafter"/>
</dbReference>